<keyword evidence="3" id="KW-1185">Reference proteome</keyword>
<evidence type="ECO:0000313" key="2">
    <source>
        <dbReference type="EMBL" id="PWZ03503.1"/>
    </source>
</evidence>
<name>A0A317Y0B2_9BASI</name>
<accession>A0A317Y0B2</accession>
<protein>
    <submittedName>
        <fullName evidence="2">Uncharacterized protein</fullName>
    </submittedName>
</protein>
<sequence length="256" mass="28003">MRGPGDVNLLLAKHRVKRRRLQVVLRLMAQRYPWQPSRSLRPPPPQDRVAFRQGQSGDIYSQHKCKDVEERPSHAQANSLVSLLLSSLPRVLFLFLHLASSPHSSACETDRHSALPPSSLRPVVCCPRPTPMPPRSCSLSSGSNVHPHDCGVIPVWGVASQPEAGGVVTSSQFSGPSLGSSDRRCHKLASFSSSCRPLSPTLLSIRCPSAHGASPDYIVRSSLSHTFSLQQTFQQNTTSLDTTQIRLPAICDIYST</sequence>
<dbReference type="EMBL" id="KZ819188">
    <property type="protein sequence ID" value="PWZ03503.1"/>
    <property type="molecule type" value="Genomic_DNA"/>
</dbReference>
<gene>
    <name evidence="2" type="ORF">BCV70DRAFT_18535</name>
</gene>
<dbReference type="AlphaFoldDB" id="A0A317Y0B2"/>
<evidence type="ECO:0000256" key="1">
    <source>
        <dbReference type="SAM" id="MobiDB-lite"/>
    </source>
</evidence>
<feature type="region of interest" description="Disordered" evidence="1">
    <location>
        <begin position="35"/>
        <end position="54"/>
    </location>
</feature>
<dbReference type="InParanoid" id="A0A317Y0B2"/>
<organism evidence="2 3">
    <name type="scientific">Testicularia cyperi</name>
    <dbReference type="NCBI Taxonomy" id="1882483"/>
    <lineage>
        <taxon>Eukaryota</taxon>
        <taxon>Fungi</taxon>
        <taxon>Dikarya</taxon>
        <taxon>Basidiomycota</taxon>
        <taxon>Ustilaginomycotina</taxon>
        <taxon>Ustilaginomycetes</taxon>
        <taxon>Ustilaginales</taxon>
        <taxon>Anthracoideaceae</taxon>
        <taxon>Testicularia</taxon>
    </lineage>
</organism>
<evidence type="ECO:0000313" key="3">
    <source>
        <dbReference type="Proteomes" id="UP000246740"/>
    </source>
</evidence>
<reference evidence="2 3" key="1">
    <citation type="journal article" date="2018" name="Mol. Biol. Evol.">
        <title>Broad Genomic Sampling Reveals a Smut Pathogenic Ancestry of the Fungal Clade Ustilaginomycotina.</title>
        <authorList>
            <person name="Kijpornyongpan T."/>
            <person name="Mondo S.J."/>
            <person name="Barry K."/>
            <person name="Sandor L."/>
            <person name="Lee J."/>
            <person name="Lipzen A."/>
            <person name="Pangilinan J."/>
            <person name="LaButti K."/>
            <person name="Hainaut M."/>
            <person name="Henrissat B."/>
            <person name="Grigoriev I.V."/>
            <person name="Spatafora J.W."/>
            <person name="Aime M.C."/>
        </authorList>
    </citation>
    <scope>NUCLEOTIDE SEQUENCE [LARGE SCALE GENOMIC DNA]</scope>
    <source>
        <strain evidence="2 3">MCA 3645</strain>
    </source>
</reference>
<dbReference type="Proteomes" id="UP000246740">
    <property type="component" value="Unassembled WGS sequence"/>
</dbReference>
<proteinExistence type="predicted"/>